<evidence type="ECO:0000259" key="7">
    <source>
        <dbReference type="Pfam" id="PF00912"/>
    </source>
</evidence>
<dbReference type="SUPFAM" id="SSF53955">
    <property type="entry name" value="Lysozyme-like"/>
    <property type="match status" value="1"/>
</dbReference>
<evidence type="ECO:0000256" key="1">
    <source>
        <dbReference type="ARBA" id="ARBA00022679"/>
    </source>
</evidence>
<dbReference type="InterPro" id="IPR023346">
    <property type="entry name" value="Lysozyme-like_dom_sf"/>
</dbReference>
<dbReference type="EMBL" id="UINC01120085">
    <property type="protein sequence ID" value="SVC94344.1"/>
    <property type="molecule type" value="Genomic_DNA"/>
</dbReference>
<keyword evidence="6" id="KW-0961">Cell wall biogenesis/degradation</keyword>
<dbReference type="Gene3D" id="1.10.3810.10">
    <property type="entry name" value="Biosynthetic peptidoglycan transglycosylase-like"/>
    <property type="match status" value="1"/>
</dbReference>
<dbReference type="GO" id="GO:0071555">
    <property type="term" value="P:cell wall organization"/>
    <property type="evidence" value="ECO:0007669"/>
    <property type="project" value="UniProtKB-KW"/>
</dbReference>
<name>A0A382R9G2_9ZZZZ</name>
<dbReference type="InterPro" id="IPR001264">
    <property type="entry name" value="Glyco_trans_51"/>
</dbReference>
<evidence type="ECO:0000256" key="6">
    <source>
        <dbReference type="ARBA" id="ARBA00023316"/>
    </source>
</evidence>
<evidence type="ECO:0000256" key="2">
    <source>
        <dbReference type="ARBA" id="ARBA00022801"/>
    </source>
</evidence>
<dbReference type="PANTHER" id="PTHR32282">
    <property type="entry name" value="BINDING PROTEIN TRANSPEPTIDASE, PUTATIVE-RELATED"/>
    <property type="match status" value="1"/>
</dbReference>
<evidence type="ECO:0000256" key="5">
    <source>
        <dbReference type="ARBA" id="ARBA00023268"/>
    </source>
</evidence>
<feature type="domain" description="Glycosyl transferase family 51" evidence="7">
    <location>
        <begin position="45"/>
        <end position="205"/>
    </location>
</feature>
<feature type="non-terminal residue" evidence="8">
    <location>
        <position position="205"/>
    </location>
</feature>
<accession>A0A382R9G2</accession>
<evidence type="ECO:0000313" key="8">
    <source>
        <dbReference type="EMBL" id="SVC94344.1"/>
    </source>
</evidence>
<dbReference type="GO" id="GO:0008360">
    <property type="term" value="P:regulation of cell shape"/>
    <property type="evidence" value="ECO:0007669"/>
    <property type="project" value="UniProtKB-KW"/>
</dbReference>
<gene>
    <name evidence="8" type="ORF">METZ01_LOCUS347198</name>
</gene>
<dbReference type="InterPro" id="IPR036950">
    <property type="entry name" value="PBP_transglycosylase"/>
</dbReference>
<evidence type="ECO:0000256" key="3">
    <source>
        <dbReference type="ARBA" id="ARBA00022960"/>
    </source>
</evidence>
<dbReference type="PANTHER" id="PTHR32282:SF33">
    <property type="entry name" value="PEPTIDOGLYCAN GLYCOSYLTRANSFERASE"/>
    <property type="match status" value="1"/>
</dbReference>
<dbReference type="Pfam" id="PF00912">
    <property type="entry name" value="Transgly"/>
    <property type="match status" value="1"/>
</dbReference>
<protein>
    <recommendedName>
        <fullName evidence="7">Glycosyl transferase family 51 domain-containing protein</fullName>
    </recommendedName>
</protein>
<keyword evidence="2" id="KW-0378">Hydrolase</keyword>
<sequence length="205" mass="23691">MVVAGLYFWLNQDLPQLPNNLQQINLSLPTEIYSSDGERIKILGERHPIALEDISPFFTKAITAVEDSRFYRHSGIDHRGLVRALWINIRKKRIAQGGSTITQQLSKNLFFSFERNWVRKIKELLIAFQLETTFNKDQILEAYCNQIYFGSGAYGVEEAAQVYFRKRARDLTLFQAALLAGLPNSPNNANPFSHYERAMRRTEYV</sequence>
<dbReference type="GO" id="GO:0030288">
    <property type="term" value="C:outer membrane-bounded periplasmic space"/>
    <property type="evidence" value="ECO:0007669"/>
    <property type="project" value="TreeGrafter"/>
</dbReference>
<keyword evidence="3" id="KW-0133">Cell shape</keyword>
<proteinExistence type="predicted"/>
<keyword evidence="4" id="KW-0573">Peptidoglycan synthesis</keyword>
<dbReference type="GO" id="GO:0009252">
    <property type="term" value="P:peptidoglycan biosynthetic process"/>
    <property type="evidence" value="ECO:0007669"/>
    <property type="project" value="UniProtKB-KW"/>
</dbReference>
<keyword evidence="5" id="KW-0511">Multifunctional enzyme</keyword>
<dbReference type="GO" id="GO:0016787">
    <property type="term" value="F:hydrolase activity"/>
    <property type="evidence" value="ECO:0007669"/>
    <property type="project" value="UniProtKB-KW"/>
</dbReference>
<dbReference type="FunFam" id="1.10.3810.10:FF:000001">
    <property type="entry name" value="Penicillin-binding protein 1A"/>
    <property type="match status" value="1"/>
</dbReference>
<reference evidence="8" key="1">
    <citation type="submission" date="2018-05" db="EMBL/GenBank/DDBJ databases">
        <authorList>
            <person name="Lanie J.A."/>
            <person name="Ng W.-L."/>
            <person name="Kazmierczak K.M."/>
            <person name="Andrzejewski T.M."/>
            <person name="Davidsen T.M."/>
            <person name="Wayne K.J."/>
            <person name="Tettelin H."/>
            <person name="Glass J.I."/>
            <person name="Rusch D."/>
            <person name="Podicherti R."/>
            <person name="Tsui H.-C.T."/>
            <person name="Winkler M.E."/>
        </authorList>
    </citation>
    <scope>NUCLEOTIDE SEQUENCE</scope>
</reference>
<organism evidence="8">
    <name type="scientific">marine metagenome</name>
    <dbReference type="NCBI Taxonomy" id="408172"/>
    <lineage>
        <taxon>unclassified sequences</taxon>
        <taxon>metagenomes</taxon>
        <taxon>ecological metagenomes</taxon>
    </lineage>
</organism>
<dbReference type="GO" id="GO:0008955">
    <property type="term" value="F:peptidoglycan glycosyltransferase activity"/>
    <property type="evidence" value="ECO:0007669"/>
    <property type="project" value="TreeGrafter"/>
</dbReference>
<evidence type="ECO:0000256" key="4">
    <source>
        <dbReference type="ARBA" id="ARBA00022984"/>
    </source>
</evidence>
<keyword evidence="1" id="KW-0808">Transferase</keyword>
<dbReference type="AlphaFoldDB" id="A0A382R9G2"/>
<dbReference type="InterPro" id="IPR050396">
    <property type="entry name" value="Glycosyltr_51/Transpeptidase"/>
</dbReference>